<comment type="subcellular location">
    <subcellularLocation>
        <location evidence="1">Membrane</location>
        <topology evidence="1">Multi-pass membrane protein</topology>
    </subcellularLocation>
</comment>
<dbReference type="Pfam" id="PF00324">
    <property type="entry name" value="AA_permease"/>
    <property type="match status" value="1"/>
</dbReference>
<dbReference type="Proteomes" id="UP001162793">
    <property type="component" value="Unassembled WGS sequence"/>
</dbReference>
<feature type="transmembrane region" description="Helical" evidence="6">
    <location>
        <begin position="366"/>
        <end position="386"/>
    </location>
</feature>
<keyword evidence="9" id="KW-1185">Reference proteome</keyword>
<dbReference type="InterPro" id="IPR004841">
    <property type="entry name" value="AA-permease/SLC12A_dom"/>
</dbReference>
<evidence type="ECO:0000256" key="2">
    <source>
        <dbReference type="ARBA" id="ARBA00022448"/>
    </source>
</evidence>
<dbReference type="PROSITE" id="PS00218">
    <property type="entry name" value="AMINO_ACID_PERMEASE_1"/>
    <property type="match status" value="1"/>
</dbReference>
<dbReference type="GO" id="GO:0055085">
    <property type="term" value="P:transmembrane transport"/>
    <property type="evidence" value="ECO:0007669"/>
    <property type="project" value="InterPro"/>
</dbReference>
<dbReference type="Gene3D" id="1.20.1740.10">
    <property type="entry name" value="Amino acid/polyamine transporter I"/>
    <property type="match status" value="1"/>
</dbReference>
<feature type="transmembrane region" description="Helical" evidence="6">
    <location>
        <begin position="339"/>
        <end position="360"/>
    </location>
</feature>
<dbReference type="GO" id="GO:0006865">
    <property type="term" value="P:amino acid transport"/>
    <property type="evidence" value="ECO:0007669"/>
    <property type="project" value="InterPro"/>
</dbReference>
<dbReference type="PIRSF" id="PIRSF006060">
    <property type="entry name" value="AA_transporter"/>
    <property type="match status" value="1"/>
</dbReference>
<dbReference type="RefSeq" id="WP_253535220.1">
    <property type="nucleotide sequence ID" value="NZ_JAMYWC010000001.1"/>
</dbReference>
<accession>A0AA41WS09</accession>
<feature type="transmembrane region" description="Helical" evidence="6">
    <location>
        <begin position="210"/>
        <end position="231"/>
    </location>
</feature>
<sequence length="468" mass="49591">MTKATGSFEALAAREGGLQHRLSSAQLAMIAIGSAIGTGLFLGSGAAIQLAGPGVIASYAIGALIALLLMGCLAEMVVAHPTTGSFGAYAEHYVSPLAGFLVRYAYWAAVVFVIGAEVTAVAVYMAYWFPGVPAWVWIVGFSAVLVWINASSVEVFGVAEYWCSMIKVVAIVAFLAVASYAIHRAPEGGPIGFHNYVSAGGFVPHGWNGVWFGAVVSIFSFFGIELIAVAAGEAREPEAAATRAFRSTLFRLVFFYLCTLALMLAVVPWQQAGTGKSPFVRVMEILGIAGGAGVMNFVVLTAALSSMNAQLYVSTRMLFSLARGGQAPRALGVVSQRGVPLRALAVSSSGAALAAVLSVVLPGHSFLLMMALAMFGALFTWLVIFITHLRFRLAAEREGRTLRFRMWGFPVLTVIGAVAMTVIIVSTAWMADFRMTLVVGVPFLLVMALVFRQARLGESPARQPSARN</sequence>
<feature type="transmembrane region" description="Helical" evidence="6">
    <location>
        <begin position="162"/>
        <end position="182"/>
    </location>
</feature>
<evidence type="ECO:0000256" key="1">
    <source>
        <dbReference type="ARBA" id="ARBA00004141"/>
    </source>
</evidence>
<feature type="transmembrane region" description="Helical" evidence="6">
    <location>
        <begin position="134"/>
        <end position="150"/>
    </location>
</feature>
<dbReference type="GO" id="GO:0016020">
    <property type="term" value="C:membrane"/>
    <property type="evidence" value="ECO:0007669"/>
    <property type="project" value="UniProtKB-SubCell"/>
</dbReference>
<evidence type="ECO:0000313" key="8">
    <source>
        <dbReference type="EMBL" id="MCP1171357.1"/>
    </source>
</evidence>
<dbReference type="PANTHER" id="PTHR43495">
    <property type="entry name" value="GABA PERMEASE"/>
    <property type="match status" value="1"/>
</dbReference>
<evidence type="ECO:0000313" key="9">
    <source>
        <dbReference type="Proteomes" id="UP001162793"/>
    </source>
</evidence>
<organism evidence="8 9">
    <name type="scientific">Ralstonia chuxiongensis</name>
    <dbReference type="NCBI Taxonomy" id="2957504"/>
    <lineage>
        <taxon>Bacteria</taxon>
        <taxon>Pseudomonadati</taxon>
        <taxon>Pseudomonadota</taxon>
        <taxon>Betaproteobacteria</taxon>
        <taxon>Burkholderiales</taxon>
        <taxon>Burkholderiaceae</taxon>
        <taxon>Ralstonia</taxon>
    </lineage>
</organism>
<dbReference type="FunFam" id="1.20.1740.10:FF:000001">
    <property type="entry name" value="Amino acid permease"/>
    <property type="match status" value="1"/>
</dbReference>
<feature type="transmembrane region" description="Helical" evidence="6">
    <location>
        <begin position="282"/>
        <end position="304"/>
    </location>
</feature>
<feature type="domain" description="Amino acid permease/ SLC12A" evidence="7">
    <location>
        <begin position="27"/>
        <end position="434"/>
    </location>
</feature>
<evidence type="ECO:0000256" key="6">
    <source>
        <dbReference type="SAM" id="Phobius"/>
    </source>
</evidence>
<feature type="transmembrane region" description="Helical" evidence="6">
    <location>
        <begin position="435"/>
        <end position="452"/>
    </location>
</feature>
<feature type="transmembrane region" description="Helical" evidence="6">
    <location>
        <begin position="56"/>
        <end position="78"/>
    </location>
</feature>
<dbReference type="AlphaFoldDB" id="A0AA41WS09"/>
<evidence type="ECO:0000256" key="4">
    <source>
        <dbReference type="ARBA" id="ARBA00022989"/>
    </source>
</evidence>
<feature type="transmembrane region" description="Helical" evidence="6">
    <location>
        <begin position="27"/>
        <end position="50"/>
    </location>
</feature>
<protein>
    <submittedName>
        <fullName evidence="8">Amino acid permease</fullName>
    </submittedName>
</protein>
<feature type="transmembrane region" description="Helical" evidence="6">
    <location>
        <begin position="252"/>
        <end position="270"/>
    </location>
</feature>
<evidence type="ECO:0000256" key="3">
    <source>
        <dbReference type="ARBA" id="ARBA00022692"/>
    </source>
</evidence>
<name>A0AA41WS09_9RALS</name>
<evidence type="ECO:0000256" key="5">
    <source>
        <dbReference type="ARBA" id="ARBA00023136"/>
    </source>
</evidence>
<keyword evidence="2" id="KW-0813">Transport</keyword>
<dbReference type="PANTHER" id="PTHR43495:SF5">
    <property type="entry name" value="GAMMA-AMINOBUTYRIC ACID PERMEASE"/>
    <property type="match status" value="1"/>
</dbReference>
<feature type="transmembrane region" description="Helical" evidence="6">
    <location>
        <begin position="407"/>
        <end position="429"/>
    </location>
</feature>
<reference evidence="9" key="1">
    <citation type="journal article" date="2023" name="Front. Microbiol.">
        <title>Ralstonia chuxiongensis sp. nov., Ralstonia mojiangensis sp. nov., and Ralstonia soli sp. nov., isolated from tobacco fields, are three novel species in the family Burkholderiaceae.</title>
        <authorList>
            <person name="Lu C.H."/>
            <person name="Zhang Y.Y."/>
            <person name="Jiang N."/>
            <person name="Chen W."/>
            <person name="Shao X."/>
            <person name="Zhao Z.M."/>
            <person name="Lu W.L."/>
            <person name="Hu X."/>
            <person name="Xi Y.X."/>
            <person name="Zou S.Y."/>
            <person name="Wei Q.J."/>
            <person name="Lin Z.L."/>
            <person name="Gong L."/>
            <person name="Gai X.T."/>
            <person name="Zhang L.Q."/>
            <person name="Li J.Y."/>
            <person name="Jin Y."/>
            <person name="Xia Z.Y."/>
        </authorList>
    </citation>
    <scope>NUCLEOTIDE SEQUENCE [LARGE SCALE GENOMIC DNA]</scope>
    <source>
        <strain evidence="9">21YRMH01-3</strain>
    </source>
</reference>
<dbReference type="InterPro" id="IPR004840">
    <property type="entry name" value="Amino_acid_permease_CS"/>
</dbReference>
<keyword evidence="5 6" id="KW-0472">Membrane</keyword>
<comment type="caution">
    <text evidence="8">The sequence shown here is derived from an EMBL/GenBank/DDBJ whole genome shotgun (WGS) entry which is preliminary data.</text>
</comment>
<feature type="transmembrane region" description="Helical" evidence="6">
    <location>
        <begin position="104"/>
        <end position="128"/>
    </location>
</feature>
<keyword evidence="3 6" id="KW-0812">Transmembrane</keyword>
<gene>
    <name evidence="8" type="ORF">NKG59_03250</name>
</gene>
<evidence type="ECO:0000259" key="7">
    <source>
        <dbReference type="Pfam" id="PF00324"/>
    </source>
</evidence>
<dbReference type="EMBL" id="JAMYWC010000001">
    <property type="protein sequence ID" value="MCP1171357.1"/>
    <property type="molecule type" value="Genomic_DNA"/>
</dbReference>
<proteinExistence type="predicted"/>
<keyword evidence="4 6" id="KW-1133">Transmembrane helix</keyword>